<dbReference type="EMBL" id="HBIW01002119">
    <property type="protein sequence ID" value="CAE0686364.1"/>
    <property type="molecule type" value="Transcribed_RNA"/>
</dbReference>
<protein>
    <submittedName>
        <fullName evidence="2">Uncharacterized protein</fullName>
    </submittedName>
</protein>
<feature type="signal peptide" evidence="1">
    <location>
        <begin position="1"/>
        <end position="15"/>
    </location>
</feature>
<evidence type="ECO:0000256" key="1">
    <source>
        <dbReference type="SAM" id="SignalP"/>
    </source>
</evidence>
<keyword evidence="1" id="KW-0732">Signal</keyword>
<dbReference type="OrthoDB" id="10602251at2759"/>
<feature type="chain" id="PRO_5036403966" evidence="1">
    <location>
        <begin position="16"/>
        <end position="212"/>
    </location>
</feature>
<keyword evidence="4" id="KW-1185">Reference proteome</keyword>
<dbReference type="Proteomes" id="UP000789595">
    <property type="component" value="Unassembled WGS sequence"/>
</dbReference>
<organism evidence="2">
    <name type="scientific">Pelagomonas calceolata</name>
    <dbReference type="NCBI Taxonomy" id="35677"/>
    <lineage>
        <taxon>Eukaryota</taxon>
        <taxon>Sar</taxon>
        <taxon>Stramenopiles</taxon>
        <taxon>Ochrophyta</taxon>
        <taxon>Pelagophyceae</taxon>
        <taxon>Pelagomonadales</taxon>
        <taxon>Pelagomonadaceae</taxon>
        <taxon>Pelagomonas</taxon>
    </lineage>
</organism>
<evidence type="ECO:0000313" key="2">
    <source>
        <dbReference type="EMBL" id="CAE0686364.1"/>
    </source>
</evidence>
<dbReference type="EMBL" id="CAKKNE010000003">
    <property type="protein sequence ID" value="CAH0371274.1"/>
    <property type="molecule type" value="Genomic_DNA"/>
</dbReference>
<reference evidence="2" key="1">
    <citation type="submission" date="2021-01" db="EMBL/GenBank/DDBJ databases">
        <authorList>
            <person name="Corre E."/>
            <person name="Pelletier E."/>
            <person name="Niang G."/>
            <person name="Scheremetjew M."/>
            <person name="Finn R."/>
            <person name="Kale V."/>
            <person name="Holt S."/>
            <person name="Cochrane G."/>
            <person name="Meng A."/>
            <person name="Brown T."/>
            <person name="Cohen L."/>
        </authorList>
    </citation>
    <scope>NUCLEOTIDE SEQUENCE</scope>
    <source>
        <strain evidence="2">CCMP1756</strain>
    </source>
</reference>
<name>A0A7S3ZKV3_9STRA</name>
<evidence type="ECO:0000313" key="4">
    <source>
        <dbReference type="Proteomes" id="UP000789595"/>
    </source>
</evidence>
<dbReference type="AlphaFoldDB" id="A0A7S3ZKV3"/>
<sequence length="212" mass="21909">MRALFLLCCGAAASAAVTEPRVLLKLSPLIGGPKLLRVHSQLFVDSGAGIDGWDFVPKDATAPATLARLLTLRAAPGDARRLVANDGVGMYDVGAAAAASSDAIDAALAERPTDLHLISNNCWSHTIDAAAAALGTDRGGAVRALVGAVLRRRPWRPVARPPIERDSVAEALAAEKSKRYGTSLAGLFSEEDRARAGASIKAALADEAEPPG</sequence>
<reference evidence="3" key="2">
    <citation type="submission" date="2021-11" db="EMBL/GenBank/DDBJ databases">
        <authorList>
            <consortium name="Genoscope - CEA"/>
            <person name="William W."/>
        </authorList>
    </citation>
    <scope>NUCLEOTIDE SEQUENCE</scope>
</reference>
<gene>
    <name evidence="2" type="ORF">PCAL00307_LOCUS1798</name>
    <name evidence="3" type="ORF">PECAL_3P12070</name>
</gene>
<proteinExistence type="predicted"/>
<accession>A0A7S3ZKV3</accession>
<evidence type="ECO:0000313" key="3">
    <source>
        <dbReference type="EMBL" id="CAH0371274.1"/>
    </source>
</evidence>